<dbReference type="RefSeq" id="WP_012874967.1">
    <property type="nucleotide sequence ID" value="NC_013525.1"/>
</dbReference>
<dbReference type="GO" id="GO:0000976">
    <property type="term" value="F:transcription cis-regulatory region binding"/>
    <property type="evidence" value="ECO:0007669"/>
    <property type="project" value="TreeGrafter"/>
</dbReference>
<dbReference type="STRING" id="525904.Tter_1016"/>
<dbReference type="InterPro" id="IPR036388">
    <property type="entry name" value="WH-like_DNA-bd_sf"/>
</dbReference>
<dbReference type="GO" id="GO:0032993">
    <property type="term" value="C:protein-DNA complex"/>
    <property type="evidence" value="ECO:0007669"/>
    <property type="project" value="TreeGrafter"/>
</dbReference>
<dbReference type="PANTHER" id="PTHR48111">
    <property type="entry name" value="REGULATOR OF RPOS"/>
    <property type="match status" value="1"/>
</dbReference>
<keyword evidence="1 6" id="KW-0597">Phosphoprotein</keyword>
<feature type="domain" description="Response regulatory" evidence="8">
    <location>
        <begin position="7"/>
        <end position="121"/>
    </location>
</feature>
<dbReference type="Gene3D" id="1.10.10.10">
    <property type="entry name" value="Winged helix-like DNA-binding domain superfamily/Winged helix DNA-binding domain"/>
    <property type="match status" value="1"/>
</dbReference>
<dbReference type="InterPro" id="IPR011006">
    <property type="entry name" value="CheY-like_superfamily"/>
</dbReference>
<keyword evidence="2" id="KW-0902">Two-component regulatory system</keyword>
<evidence type="ECO:0000259" key="9">
    <source>
        <dbReference type="PROSITE" id="PS51755"/>
    </source>
</evidence>
<dbReference type="PANTHER" id="PTHR48111:SF1">
    <property type="entry name" value="TWO-COMPONENT RESPONSE REGULATOR ORR33"/>
    <property type="match status" value="1"/>
</dbReference>
<feature type="DNA-binding region" description="OmpR/PhoB-type" evidence="7">
    <location>
        <begin position="133"/>
        <end position="233"/>
    </location>
</feature>
<evidence type="ECO:0000256" key="2">
    <source>
        <dbReference type="ARBA" id="ARBA00023012"/>
    </source>
</evidence>
<dbReference type="Gene3D" id="3.40.50.2300">
    <property type="match status" value="1"/>
</dbReference>
<dbReference type="GO" id="GO:0000156">
    <property type="term" value="F:phosphorelay response regulator activity"/>
    <property type="evidence" value="ECO:0007669"/>
    <property type="project" value="TreeGrafter"/>
</dbReference>
<keyword evidence="3" id="KW-0805">Transcription regulation</keyword>
<keyword evidence="4 7" id="KW-0238">DNA-binding</keyword>
<dbReference type="SUPFAM" id="SSF52172">
    <property type="entry name" value="CheY-like"/>
    <property type="match status" value="1"/>
</dbReference>
<dbReference type="CDD" id="cd17574">
    <property type="entry name" value="REC_OmpR"/>
    <property type="match status" value="1"/>
</dbReference>
<reference evidence="11" key="1">
    <citation type="journal article" date="2010" name="Stand. Genomic Sci.">
        <title>Complete genome sequence of 'Thermobaculum terrenum' type strain (YNP1).</title>
        <authorList>
            <person name="Kiss H."/>
            <person name="Cleland D."/>
            <person name="Lapidus A."/>
            <person name="Lucas S."/>
            <person name="Glavina Del Rio T."/>
            <person name="Nolan M."/>
            <person name="Tice H."/>
            <person name="Han C."/>
            <person name="Goodwin L."/>
            <person name="Pitluck S."/>
            <person name="Liolios K."/>
            <person name="Ivanova N."/>
            <person name="Mavromatis K."/>
            <person name="Ovchinnikova G."/>
            <person name="Pati A."/>
            <person name="Chen A."/>
            <person name="Palaniappan K."/>
            <person name="Land M."/>
            <person name="Hauser L."/>
            <person name="Chang Y."/>
            <person name="Jeffries C."/>
            <person name="Lu M."/>
            <person name="Brettin T."/>
            <person name="Detter J."/>
            <person name="Goker M."/>
            <person name="Tindall B."/>
            <person name="Beck B."/>
            <person name="McDermott T."/>
            <person name="Woyke T."/>
            <person name="Bristow J."/>
            <person name="Eisen J."/>
            <person name="Markowitz V."/>
            <person name="Hugenholtz P."/>
            <person name="Kyrpides N."/>
            <person name="Klenk H."/>
            <person name="Cheng J."/>
        </authorList>
    </citation>
    <scope>NUCLEOTIDE SEQUENCE [LARGE SCALE GENOMIC DNA]</scope>
    <source>
        <strain evidence="11">ATCC BAA-798 / YNP1</strain>
    </source>
</reference>
<dbReference type="InterPro" id="IPR001867">
    <property type="entry name" value="OmpR/PhoB-type_DNA-bd"/>
</dbReference>
<sequence length="243" mass="27315">MQPRKALILAVDDDPLTGKLIDFLLENEGHEVEIAADPSQALRALEQRTPDLILLDVQLPRMDGFTLLKHIKKQYPEMPVIMLTARAEMQDKLTGLESGADDYVVKPFEPAELVARVKSVLRRANRQLAATMDMLIVENGIELNIPDLTAKLPSGEKVTLTPMEMRILQRLMSSPNRVVSRDDLAMYAAGYVADTSSNQIDVYIGRIRKKLGDDPNDPKYIATIRGSGYKFLSPDRLRNMRQN</sequence>
<keyword evidence="11" id="KW-1185">Reference proteome</keyword>
<dbReference type="InterPro" id="IPR001789">
    <property type="entry name" value="Sig_transdc_resp-reg_receiver"/>
</dbReference>
<evidence type="ECO:0000256" key="7">
    <source>
        <dbReference type="PROSITE-ProRule" id="PRU01091"/>
    </source>
</evidence>
<dbReference type="PROSITE" id="PS50110">
    <property type="entry name" value="RESPONSE_REGULATORY"/>
    <property type="match status" value="1"/>
</dbReference>
<dbReference type="EMBL" id="CP001825">
    <property type="protein sequence ID" value="ACZ41932.1"/>
    <property type="molecule type" value="Genomic_DNA"/>
</dbReference>
<evidence type="ECO:0000256" key="6">
    <source>
        <dbReference type="PROSITE-ProRule" id="PRU00169"/>
    </source>
</evidence>
<evidence type="ECO:0000313" key="10">
    <source>
        <dbReference type="EMBL" id="ACZ41932.1"/>
    </source>
</evidence>
<dbReference type="GO" id="GO:0006355">
    <property type="term" value="P:regulation of DNA-templated transcription"/>
    <property type="evidence" value="ECO:0007669"/>
    <property type="project" value="InterPro"/>
</dbReference>
<protein>
    <submittedName>
        <fullName evidence="10">Two component transcriptional regulator, winged helix family</fullName>
    </submittedName>
</protein>
<dbReference type="SMART" id="SM00448">
    <property type="entry name" value="REC"/>
    <property type="match status" value="1"/>
</dbReference>
<evidence type="ECO:0000256" key="1">
    <source>
        <dbReference type="ARBA" id="ARBA00022553"/>
    </source>
</evidence>
<dbReference type="Gene3D" id="6.10.250.690">
    <property type="match status" value="1"/>
</dbReference>
<dbReference type="InterPro" id="IPR039420">
    <property type="entry name" value="WalR-like"/>
</dbReference>
<dbReference type="eggNOG" id="COG0745">
    <property type="taxonomic scope" value="Bacteria"/>
</dbReference>
<dbReference type="PROSITE" id="PS51755">
    <property type="entry name" value="OMPR_PHOB"/>
    <property type="match status" value="1"/>
</dbReference>
<dbReference type="KEGG" id="ttr:Tter_1016"/>
<name>D1CG76_THET1</name>
<dbReference type="SMART" id="SM00862">
    <property type="entry name" value="Trans_reg_C"/>
    <property type="match status" value="1"/>
</dbReference>
<feature type="modified residue" description="4-aspartylphosphate" evidence="6">
    <location>
        <position position="56"/>
    </location>
</feature>
<dbReference type="InterPro" id="IPR016032">
    <property type="entry name" value="Sig_transdc_resp-reg_C-effctor"/>
</dbReference>
<dbReference type="AlphaFoldDB" id="D1CG76"/>
<feature type="domain" description="OmpR/PhoB-type" evidence="9">
    <location>
        <begin position="133"/>
        <end position="233"/>
    </location>
</feature>
<evidence type="ECO:0000256" key="5">
    <source>
        <dbReference type="ARBA" id="ARBA00023163"/>
    </source>
</evidence>
<dbReference type="HOGENOM" id="CLU_000445_30_4_0"/>
<evidence type="ECO:0000259" key="8">
    <source>
        <dbReference type="PROSITE" id="PS50110"/>
    </source>
</evidence>
<dbReference type="SUPFAM" id="SSF46894">
    <property type="entry name" value="C-terminal effector domain of the bipartite response regulators"/>
    <property type="match status" value="1"/>
</dbReference>
<organism evidence="10 11">
    <name type="scientific">Thermobaculum terrenum (strain ATCC BAA-798 / CCMEE 7001 / YNP1)</name>
    <dbReference type="NCBI Taxonomy" id="525904"/>
    <lineage>
        <taxon>Bacteria</taxon>
        <taxon>Bacillati</taxon>
        <taxon>Chloroflexota</taxon>
        <taxon>Chloroflexia</taxon>
        <taxon>Candidatus Thermobaculales</taxon>
        <taxon>Candidatus Thermobaculaceae</taxon>
        <taxon>Thermobaculum</taxon>
    </lineage>
</organism>
<dbReference type="GO" id="GO:0005829">
    <property type="term" value="C:cytosol"/>
    <property type="evidence" value="ECO:0007669"/>
    <property type="project" value="TreeGrafter"/>
</dbReference>
<evidence type="ECO:0000256" key="4">
    <source>
        <dbReference type="ARBA" id="ARBA00023125"/>
    </source>
</evidence>
<gene>
    <name evidence="10" type="ordered locus">Tter_1016</name>
</gene>
<dbReference type="Proteomes" id="UP000000323">
    <property type="component" value="Chromosome 1"/>
</dbReference>
<dbReference type="Pfam" id="PF00072">
    <property type="entry name" value="Response_reg"/>
    <property type="match status" value="1"/>
</dbReference>
<proteinExistence type="predicted"/>
<dbReference type="CDD" id="cd00383">
    <property type="entry name" value="trans_reg_C"/>
    <property type="match status" value="1"/>
</dbReference>
<keyword evidence="5" id="KW-0804">Transcription</keyword>
<evidence type="ECO:0000256" key="3">
    <source>
        <dbReference type="ARBA" id="ARBA00023015"/>
    </source>
</evidence>
<accession>D1CG76</accession>
<dbReference type="Pfam" id="PF00486">
    <property type="entry name" value="Trans_reg_C"/>
    <property type="match status" value="1"/>
</dbReference>
<evidence type="ECO:0000313" key="11">
    <source>
        <dbReference type="Proteomes" id="UP000000323"/>
    </source>
</evidence>